<accession>A0A4R7ESY8</accession>
<gene>
    <name evidence="2" type="ORF">C8P70_12262</name>
</gene>
<protein>
    <submittedName>
        <fullName evidence="2">Uncharacterized protein</fullName>
    </submittedName>
</protein>
<evidence type="ECO:0000313" key="2">
    <source>
        <dbReference type="EMBL" id="TDS55338.1"/>
    </source>
</evidence>
<dbReference type="AlphaFoldDB" id="A0A4R7ESY8"/>
<evidence type="ECO:0000313" key="3">
    <source>
        <dbReference type="Proteomes" id="UP000295215"/>
    </source>
</evidence>
<reference evidence="2 3" key="1">
    <citation type="submission" date="2019-03" db="EMBL/GenBank/DDBJ databases">
        <title>Genomic Encyclopedia of Archaeal and Bacterial Type Strains, Phase II (KMG-II): from individual species to whole genera.</title>
        <authorList>
            <person name="Goeker M."/>
        </authorList>
    </citation>
    <scope>NUCLEOTIDE SEQUENCE [LARGE SCALE GENOMIC DNA]</scope>
    <source>
        <strain evidence="2 3">DSM 28213</strain>
    </source>
</reference>
<sequence length="65" mass="7163">MKRKLLPLSLLFVSTFAMAQVGIGTRNPDKSAMLEVLAPLNDLKGVLIPRIPLRLQIILLLIKGI</sequence>
<organism evidence="2 3">
    <name type="scientific">Myroides indicus</name>
    <dbReference type="NCBI Taxonomy" id="1323422"/>
    <lineage>
        <taxon>Bacteria</taxon>
        <taxon>Pseudomonadati</taxon>
        <taxon>Bacteroidota</taxon>
        <taxon>Flavobacteriia</taxon>
        <taxon>Flavobacteriales</taxon>
        <taxon>Flavobacteriaceae</taxon>
        <taxon>Myroides</taxon>
    </lineage>
</organism>
<dbReference type="OrthoDB" id="581140at2"/>
<name>A0A4R7ESY8_9FLAO</name>
<feature type="chain" id="PRO_5021031985" evidence="1">
    <location>
        <begin position="20"/>
        <end position="65"/>
    </location>
</feature>
<keyword evidence="1" id="KW-0732">Signal</keyword>
<feature type="signal peptide" evidence="1">
    <location>
        <begin position="1"/>
        <end position="19"/>
    </location>
</feature>
<proteinExistence type="predicted"/>
<keyword evidence="3" id="KW-1185">Reference proteome</keyword>
<evidence type="ECO:0000256" key="1">
    <source>
        <dbReference type="SAM" id="SignalP"/>
    </source>
</evidence>
<dbReference type="RefSeq" id="WP_133713186.1">
    <property type="nucleotide sequence ID" value="NZ_SOAG01000022.1"/>
</dbReference>
<comment type="caution">
    <text evidence="2">The sequence shown here is derived from an EMBL/GenBank/DDBJ whole genome shotgun (WGS) entry which is preliminary data.</text>
</comment>
<dbReference type="Proteomes" id="UP000295215">
    <property type="component" value="Unassembled WGS sequence"/>
</dbReference>
<dbReference type="EMBL" id="SOAG01000022">
    <property type="protein sequence ID" value="TDS55338.1"/>
    <property type="molecule type" value="Genomic_DNA"/>
</dbReference>